<protein>
    <submittedName>
        <fullName evidence="1">Uncharacterized protein</fullName>
    </submittedName>
</protein>
<name>A0A1M5YH53_9BRAD</name>
<sequence length="70" mass="7755">MAGLVPAIHVFVSKREDVDARDKRGHDELMRKPHSGAFAHAVGLRLLKSRDINGLHAGRLVSLNHRLTPL</sequence>
<evidence type="ECO:0000313" key="1">
    <source>
        <dbReference type="EMBL" id="SHI11312.1"/>
    </source>
</evidence>
<dbReference type="AlphaFoldDB" id="A0A1M5YH53"/>
<reference evidence="1 2" key="1">
    <citation type="submission" date="2016-11" db="EMBL/GenBank/DDBJ databases">
        <authorList>
            <person name="Jaros S."/>
            <person name="Januszkiewicz K."/>
            <person name="Wedrychowicz H."/>
        </authorList>
    </citation>
    <scope>NUCLEOTIDE SEQUENCE [LARGE SCALE GENOMIC DNA]</scope>
    <source>
        <strain evidence="1 2">GAS138</strain>
    </source>
</reference>
<accession>A0A1M5YH53</accession>
<evidence type="ECO:0000313" key="2">
    <source>
        <dbReference type="Proteomes" id="UP000189796"/>
    </source>
</evidence>
<dbReference type="EMBL" id="LT670817">
    <property type="protein sequence ID" value="SHI11312.1"/>
    <property type="molecule type" value="Genomic_DNA"/>
</dbReference>
<organism evidence="1 2">
    <name type="scientific">Bradyrhizobium erythrophlei</name>
    <dbReference type="NCBI Taxonomy" id="1437360"/>
    <lineage>
        <taxon>Bacteria</taxon>
        <taxon>Pseudomonadati</taxon>
        <taxon>Pseudomonadota</taxon>
        <taxon>Alphaproteobacteria</taxon>
        <taxon>Hyphomicrobiales</taxon>
        <taxon>Nitrobacteraceae</taxon>
        <taxon>Bradyrhizobium</taxon>
    </lineage>
</organism>
<dbReference type="Proteomes" id="UP000189796">
    <property type="component" value="Chromosome I"/>
</dbReference>
<proteinExistence type="predicted"/>
<gene>
    <name evidence="1" type="ORF">SAMN05443248_8306</name>
</gene>